<keyword evidence="6 13" id="KW-0418">Kinase</keyword>
<dbReference type="InterPro" id="IPR037924">
    <property type="entry name" value="Pelle_death"/>
</dbReference>
<name>A0A6J3K4R6_9HYME</name>
<comment type="catalytic activity">
    <reaction evidence="8">
        <text>L-threonyl-[protein] + ATP = O-phospho-L-threonyl-[protein] + ADP + H(+)</text>
        <dbReference type="Rhea" id="RHEA:46608"/>
        <dbReference type="Rhea" id="RHEA-COMP:11060"/>
        <dbReference type="Rhea" id="RHEA-COMP:11605"/>
        <dbReference type="ChEBI" id="CHEBI:15378"/>
        <dbReference type="ChEBI" id="CHEBI:30013"/>
        <dbReference type="ChEBI" id="CHEBI:30616"/>
        <dbReference type="ChEBI" id="CHEBI:61977"/>
        <dbReference type="ChEBI" id="CHEBI:456216"/>
        <dbReference type="EC" id="2.7.11.1"/>
    </reaction>
</comment>
<dbReference type="AlphaFoldDB" id="A0A6J3K4R6"/>
<dbReference type="RefSeq" id="XP_033347540.1">
    <property type="nucleotide sequence ID" value="XM_033491649.1"/>
</dbReference>
<sequence>MYVTLTMATSNCTDNIKYIYQLPFFARSEICKILNQNDKWEELAGTWMKYDVLTIQSLRKEKNPTDELLTMWGHYNHTILELFVLLSRMQHYQSMVPLKSFVEEKFHKLLYNGEGNLHRILGKRLNKNTKDLKIGTQNFNQIAPPEPNLPKIIVEKNTREESHKILNQSMQALHIGVVPSNSNNLLVASLAAANPALGSLQRTPTSGRKDNDAIIFSAEAAIPHVPYNELSIATNEWNFYNILGRGGFGTVYRGTWKNTAVAIKKIEKKGADSDESHQLQLQQSFREIKILNSCRHENILPLYAYSLDGKLPCIVYQLMKNGSLEDRLLLKQKSQPLSWIQRHEIAKGAACGLQYLHTVGEKPLIHGDIKSANILLDKNLEPRIGDFGLAREGPERDSMEVSKIHGTRPYLPEEFLHGRKLSTKVDTYSYGIVLFELATGLPAYDKSRLGNRFLKDFIDSWEDKDLPLLIDKKAGEKDKQVYNNLMILGKWCTNRMAQNRPEMDYVFKKLNDL</sequence>
<dbReference type="CDD" id="cd08307">
    <property type="entry name" value="Death_Pelle"/>
    <property type="match status" value="1"/>
</dbReference>
<evidence type="ECO:0000256" key="1">
    <source>
        <dbReference type="ARBA" id="ARBA00008718"/>
    </source>
</evidence>
<dbReference type="InterPro" id="IPR017441">
    <property type="entry name" value="Protein_kinase_ATP_BS"/>
</dbReference>
<dbReference type="GO" id="GO:0004674">
    <property type="term" value="F:protein serine/threonine kinase activity"/>
    <property type="evidence" value="ECO:0007669"/>
    <property type="project" value="UniProtKB-KW"/>
</dbReference>
<dbReference type="Gene3D" id="1.10.533.10">
    <property type="entry name" value="Death Domain, Fas"/>
    <property type="match status" value="1"/>
</dbReference>
<dbReference type="CDD" id="cd14066">
    <property type="entry name" value="STKc_IRAK"/>
    <property type="match status" value="1"/>
</dbReference>
<dbReference type="GeneID" id="117232315"/>
<dbReference type="Proteomes" id="UP000504631">
    <property type="component" value="Unplaced"/>
</dbReference>
<dbReference type="GO" id="GO:0005524">
    <property type="term" value="F:ATP binding"/>
    <property type="evidence" value="ECO:0007669"/>
    <property type="project" value="UniProtKB-UniRule"/>
</dbReference>
<dbReference type="PANTHER" id="PTHR27001:SF939">
    <property type="entry name" value="INTERLEUKIN 1 RECEPTOR ASSOCIATED KINASE 1"/>
    <property type="match status" value="1"/>
</dbReference>
<dbReference type="PANTHER" id="PTHR27001">
    <property type="entry name" value="OS01G0253100 PROTEIN"/>
    <property type="match status" value="1"/>
</dbReference>
<gene>
    <name evidence="13" type="primary">LOC117232315</name>
</gene>
<dbReference type="InterPro" id="IPR011029">
    <property type="entry name" value="DEATH-like_dom_sf"/>
</dbReference>
<dbReference type="PROSITE" id="PS00108">
    <property type="entry name" value="PROTEIN_KINASE_ST"/>
    <property type="match status" value="1"/>
</dbReference>
<keyword evidence="4" id="KW-0808">Transferase</keyword>
<evidence type="ECO:0000256" key="10">
    <source>
        <dbReference type="PROSITE-ProRule" id="PRU10141"/>
    </source>
</evidence>
<evidence type="ECO:0000256" key="3">
    <source>
        <dbReference type="ARBA" id="ARBA00022527"/>
    </source>
</evidence>
<feature type="domain" description="Protein kinase" evidence="11">
    <location>
        <begin position="237"/>
        <end position="513"/>
    </location>
</feature>
<dbReference type="InterPro" id="IPR008271">
    <property type="entry name" value="Ser/Thr_kinase_AS"/>
</dbReference>
<dbReference type="Gene3D" id="3.30.200.20">
    <property type="entry name" value="Phosphorylase Kinase, domain 1"/>
    <property type="match status" value="1"/>
</dbReference>
<evidence type="ECO:0000256" key="2">
    <source>
        <dbReference type="ARBA" id="ARBA00012513"/>
    </source>
</evidence>
<dbReference type="Gene3D" id="1.10.510.10">
    <property type="entry name" value="Transferase(Phosphotransferase) domain 1"/>
    <property type="match status" value="1"/>
</dbReference>
<evidence type="ECO:0000256" key="5">
    <source>
        <dbReference type="ARBA" id="ARBA00022741"/>
    </source>
</evidence>
<proteinExistence type="inferred from homology"/>
<dbReference type="CTD" id="43283"/>
<dbReference type="FunFam" id="1.10.510.10:FF:000754">
    <property type="entry name" value="Interleukin-1 receptor-associated kinase"/>
    <property type="match status" value="1"/>
</dbReference>
<evidence type="ECO:0000313" key="13">
    <source>
        <dbReference type="RefSeq" id="XP_033347540.1"/>
    </source>
</evidence>
<evidence type="ECO:0000256" key="7">
    <source>
        <dbReference type="ARBA" id="ARBA00022840"/>
    </source>
</evidence>
<feature type="binding site" evidence="10">
    <location>
        <position position="265"/>
    </location>
    <ligand>
        <name>ATP</name>
        <dbReference type="ChEBI" id="CHEBI:30616"/>
    </ligand>
</feature>
<dbReference type="SMART" id="SM00220">
    <property type="entry name" value="S_TKc"/>
    <property type="match status" value="1"/>
</dbReference>
<protein>
    <recommendedName>
        <fullName evidence="2">non-specific serine/threonine protein kinase</fullName>
        <ecNumber evidence="2">2.7.11.1</ecNumber>
    </recommendedName>
</protein>
<dbReference type="SUPFAM" id="SSF47986">
    <property type="entry name" value="DEATH domain"/>
    <property type="match status" value="1"/>
</dbReference>
<dbReference type="Pfam" id="PF00069">
    <property type="entry name" value="Pkinase"/>
    <property type="match status" value="1"/>
</dbReference>
<keyword evidence="5 10" id="KW-0547">Nucleotide-binding</keyword>
<keyword evidence="3" id="KW-0723">Serine/threonine-protein kinase</keyword>
<evidence type="ECO:0000259" key="11">
    <source>
        <dbReference type="PROSITE" id="PS50011"/>
    </source>
</evidence>
<keyword evidence="12" id="KW-1185">Reference proteome</keyword>
<dbReference type="PROSITE" id="PS00107">
    <property type="entry name" value="PROTEIN_KINASE_ATP"/>
    <property type="match status" value="1"/>
</dbReference>
<organism evidence="12 13">
    <name type="scientific">Bombus vosnesenskii</name>
    <dbReference type="NCBI Taxonomy" id="207650"/>
    <lineage>
        <taxon>Eukaryota</taxon>
        <taxon>Metazoa</taxon>
        <taxon>Ecdysozoa</taxon>
        <taxon>Arthropoda</taxon>
        <taxon>Hexapoda</taxon>
        <taxon>Insecta</taxon>
        <taxon>Pterygota</taxon>
        <taxon>Neoptera</taxon>
        <taxon>Endopterygota</taxon>
        <taxon>Hymenoptera</taxon>
        <taxon>Apocrita</taxon>
        <taxon>Aculeata</taxon>
        <taxon>Apoidea</taxon>
        <taxon>Anthophila</taxon>
        <taxon>Apidae</taxon>
        <taxon>Bombus</taxon>
        <taxon>Pyrobombus</taxon>
    </lineage>
</organism>
<evidence type="ECO:0000313" key="12">
    <source>
        <dbReference type="Proteomes" id="UP000504631"/>
    </source>
</evidence>
<dbReference type="InterPro" id="IPR000719">
    <property type="entry name" value="Prot_kinase_dom"/>
</dbReference>
<accession>A0A6J3K4R6</accession>
<dbReference type="SUPFAM" id="SSF56112">
    <property type="entry name" value="Protein kinase-like (PK-like)"/>
    <property type="match status" value="1"/>
</dbReference>
<dbReference type="PROSITE" id="PS50011">
    <property type="entry name" value="PROTEIN_KINASE_DOM"/>
    <property type="match status" value="1"/>
</dbReference>
<evidence type="ECO:0000256" key="9">
    <source>
        <dbReference type="ARBA" id="ARBA00048679"/>
    </source>
</evidence>
<dbReference type="EC" id="2.7.11.1" evidence="2"/>
<keyword evidence="7 10" id="KW-0067">ATP-binding</keyword>
<evidence type="ECO:0000256" key="6">
    <source>
        <dbReference type="ARBA" id="ARBA00022777"/>
    </source>
</evidence>
<dbReference type="InterPro" id="IPR011009">
    <property type="entry name" value="Kinase-like_dom_sf"/>
</dbReference>
<evidence type="ECO:0000256" key="4">
    <source>
        <dbReference type="ARBA" id="ARBA00022679"/>
    </source>
</evidence>
<reference evidence="13" key="1">
    <citation type="submission" date="2025-08" db="UniProtKB">
        <authorList>
            <consortium name="RefSeq"/>
        </authorList>
    </citation>
    <scope>IDENTIFICATION</scope>
    <source>
        <tissue evidence="13">Muscle</tissue>
    </source>
</reference>
<evidence type="ECO:0000256" key="8">
    <source>
        <dbReference type="ARBA" id="ARBA00047899"/>
    </source>
</evidence>
<dbReference type="KEGG" id="bvk:117232315"/>
<comment type="similarity">
    <text evidence="1">Belongs to the protein kinase superfamily. TKL Ser/Thr protein kinase family. Pelle subfamily.</text>
</comment>
<dbReference type="GO" id="GO:0005886">
    <property type="term" value="C:plasma membrane"/>
    <property type="evidence" value="ECO:0007669"/>
    <property type="project" value="TreeGrafter"/>
</dbReference>
<comment type="catalytic activity">
    <reaction evidence="9">
        <text>L-seryl-[protein] + ATP = O-phospho-L-seryl-[protein] + ADP + H(+)</text>
        <dbReference type="Rhea" id="RHEA:17989"/>
        <dbReference type="Rhea" id="RHEA-COMP:9863"/>
        <dbReference type="Rhea" id="RHEA-COMP:11604"/>
        <dbReference type="ChEBI" id="CHEBI:15378"/>
        <dbReference type="ChEBI" id="CHEBI:29999"/>
        <dbReference type="ChEBI" id="CHEBI:30616"/>
        <dbReference type="ChEBI" id="CHEBI:83421"/>
        <dbReference type="ChEBI" id="CHEBI:456216"/>
        <dbReference type="EC" id="2.7.11.1"/>
    </reaction>
</comment>